<dbReference type="AlphaFoldDB" id="A0A5K1JED5"/>
<keyword evidence="8" id="KW-1185">Reference proteome</keyword>
<dbReference type="GO" id="GO:0051539">
    <property type="term" value="F:4 iron, 4 sulfur cluster binding"/>
    <property type="evidence" value="ECO:0007669"/>
    <property type="project" value="UniProtKB-KW"/>
</dbReference>
<evidence type="ECO:0000256" key="3">
    <source>
        <dbReference type="ARBA" id="ARBA00022691"/>
    </source>
</evidence>
<gene>
    <name evidence="7" type="ORF">KCJAJFAP_01138</name>
</gene>
<dbReference type="InterPro" id="IPR023885">
    <property type="entry name" value="4Fe4S-binding_SPASM_dom"/>
</dbReference>
<dbReference type="UniPathway" id="UPA00782"/>
<dbReference type="CDD" id="cd01335">
    <property type="entry name" value="Radical_SAM"/>
    <property type="match status" value="1"/>
</dbReference>
<evidence type="ECO:0000256" key="5">
    <source>
        <dbReference type="ARBA" id="ARBA00023004"/>
    </source>
</evidence>
<dbReference type="SFLD" id="SFLDG01067">
    <property type="entry name" value="SPASM/twitch_domain_containing"/>
    <property type="match status" value="1"/>
</dbReference>
<name>A0A5K1JED5_9ACTN</name>
<evidence type="ECO:0000313" key="7">
    <source>
        <dbReference type="EMBL" id="VWM02465.1"/>
    </source>
</evidence>
<dbReference type="EC" id="1.8.98.-" evidence="7"/>
<dbReference type="InterPro" id="IPR013785">
    <property type="entry name" value="Aldolase_TIM"/>
</dbReference>
<keyword evidence="5" id="KW-0408">Iron</keyword>
<dbReference type="Pfam" id="PF04055">
    <property type="entry name" value="Radical_SAM"/>
    <property type="match status" value="1"/>
</dbReference>
<dbReference type="SUPFAM" id="SSF102114">
    <property type="entry name" value="Radical SAM enzymes"/>
    <property type="match status" value="1"/>
</dbReference>
<accession>A0A5K1JED5</accession>
<sequence>MVPDGLDEIEHLKEISLACRMQSKSLSFTIAPTLNCNFRCPYCYENGKRYGSMSDRCVDQVIKHINGMVIDNQAESLQIAWYGGEPLLAIETVEKITRGIRSDEILFNASMVTNGYFLDGKTAELLAKNGVTHVQVTVDGPPEIHNRRRCLPSGGDTFNRIIDNVKSASAYFDVILRVNVDPSNGDQIDRLVDSLDCKGLRNKVKLYLAAVDDINGTCANSPCYSEDEFASIEASCLSRYKMTGYMDPFLPGFNPTICGAVNKYSEVIGPDGSLYKCWNEIGYSDRSYGSIFENVTSSASEVSIWNAYDFCSDSECLNCSLLPMCMGGCPFTRLYENKTSCVSARKNCIKVMRAAYDLKHKK</sequence>
<evidence type="ECO:0000313" key="8">
    <source>
        <dbReference type="Proteomes" id="UP000361836"/>
    </source>
</evidence>
<dbReference type="Gene3D" id="3.20.20.70">
    <property type="entry name" value="Aldolase class I"/>
    <property type="match status" value="1"/>
</dbReference>
<dbReference type="PANTHER" id="PTHR43787:SF3">
    <property type="entry name" value="ARYLSULFATASE REGULATORY PROTEIN"/>
    <property type="match status" value="1"/>
</dbReference>
<dbReference type="NCBIfam" id="TIGR04085">
    <property type="entry name" value="rSAM_more_4Fe4S"/>
    <property type="match status" value="1"/>
</dbReference>
<evidence type="ECO:0000256" key="6">
    <source>
        <dbReference type="ARBA" id="ARBA00023014"/>
    </source>
</evidence>
<keyword evidence="6" id="KW-0411">Iron-sulfur</keyword>
<dbReference type="PROSITE" id="PS51918">
    <property type="entry name" value="RADICAL_SAM"/>
    <property type="match status" value="1"/>
</dbReference>
<evidence type="ECO:0000256" key="4">
    <source>
        <dbReference type="ARBA" id="ARBA00022723"/>
    </source>
</evidence>
<dbReference type="SFLD" id="SFLDS00029">
    <property type="entry name" value="Radical_SAM"/>
    <property type="match status" value="1"/>
</dbReference>
<keyword evidence="2" id="KW-0004">4Fe-4S</keyword>
<organism evidence="7 8">
    <name type="scientific">Collinsella aerofaciens</name>
    <dbReference type="NCBI Taxonomy" id="74426"/>
    <lineage>
        <taxon>Bacteria</taxon>
        <taxon>Bacillati</taxon>
        <taxon>Actinomycetota</taxon>
        <taxon>Coriobacteriia</taxon>
        <taxon>Coriobacteriales</taxon>
        <taxon>Coriobacteriaceae</taxon>
        <taxon>Collinsella</taxon>
    </lineage>
</organism>
<dbReference type="InterPro" id="IPR007197">
    <property type="entry name" value="rSAM"/>
</dbReference>
<evidence type="ECO:0000256" key="1">
    <source>
        <dbReference type="ARBA" id="ARBA00001966"/>
    </source>
</evidence>
<reference evidence="7 8" key="1">
    <citation type="submission" date="2019-10" db="EMBL/GenBank/DDBJ databases">
        <authorList>
            <person name="Wolf R A."/>
        </authorList>
    </citation>
    <scope>NUCLEOTIDE SEQUENCE [LARGE SCALE GENOMIC DNA]</scope>
    <source>
        <strain evidence="7">Collinsella_aerofaciens_MC2</strain>
    </source>
</reference>
<keyword evidence="7" id="KW-0560">Oxidoreductase</keyword>
<dbReference type="EMBL" id="CABWIE010000036">
    <property type="protein sequence ID" value="VWM02465.1"/>
    <property type="molecule type" value="Genomic_DNA"/>
</dbReference>
<dbReference type="GO" id="GO:0046872">
    <property type="term" value="F:metal ion binding"/>
    <property type="evidence" value="ECO:0007669"/>
    <property type="project" value="UniProtKB-KW"/>
</dbReference>
<keyword evidence="3" id="KW-0949">S-adenosyl-L-methionine</keyword>
<proteinExistence type="predicted"/>
<dbReference type="Proteomes" id="UP000361836">
    <property type="component" value="Unassembled WGS sequence"/>
</dbReference>
<dbReference type="PANTHER" id="PTHR43787">
    <property type="entry name" value="FEMO COFACTOR BIOSYNTHESIS PROTEIN NIFB-RELATED"/>
    <property type="match status" value="1"/>
</dbReference>
<dbReference type="GO" id="GO:0016491">
    <property type="term" value="F:oxidoreductase activity"/>
    <property type="evidence" value="ECO:0007669"/>
    <property type="project" value="UniProtKB-KW"/>
</dbReference>
<evidence type="ECO:0000256" key="2">
    <source>
        <dbReference type="ARBA" id="ARBA00022485"/>
    </source>
</evidence>
<comment type="cofactor">
    <cofactor evidence="1">
        <name>[4Fe-4S] cluster</name>
        <dbReference type="ChEBI" id="CHEBI:49883"/>
    </cofactor>
</comment>
<keyword evidence="4" id="KW-0479">Metal-binding</keyword>
<dbReference type="InterPro" id="IPR058240">
    <property type="entry name" value="rSAM_sf"/>
</dbReference>
<protein>
    <submittedName>
        <fullName evidence="7">Anaerobic sulfatase-maturating enzyme</fullName>
        <ecNumber evidence="7">1.8.98.-</ecNumber>
    </submittedName>
</protein>